<evidence type="ECO:0000256" key="12">
    <source>
        <dbReference type="SAM" id="MobiDB-lite"/>
    </source>
</evidence>
<dbReference type="InterPro" id="IPR000212">
    <property type="entry name" value="DNA_helicase_UvrD/REP"/>
</dbReference>
<dbReference type="PANTHER" id="PTHR11070:SF2">
    <property type="entry name" value="ATP-DEPENDENT DNA HELICASE SRS2"/>
    <property type="match status" value="1"/>
</dbReference>
<dbReference type="STRING" id="86630.A0A367J7Z7"/>
<dbReference type="Gene3D" id="1.10.486.10">
    <property type="entry name" value="PCRA, domain 4"/>
    <property type="match status" value="2"/>
</dbReference>
<dbReference type="Proteomes" id="UP000252139">
    <property type="component" value="Unassembled WGS sequence"/>
</dbReference>
<evidence type="ECO:0000256" key="11">
    <source>
        <dbReference type="PROSITE-ProRule" id="PRU00560"/>
    </source>
</evidence>
<evidence type="ECO:0000313" key="15">
    <source>
        <dbReference type="EMBL" id="RCH86053.1"/>
    </source>
</evidence>
<dbReference type="AlphaFoldDB" id="A0A367J7Z7"/>
<dbReference type="GO" id="GO:0043138">
    <property type="term" value="F:3'-5' DNA helicase activity"/>
    <property type="evidence" value="ECO:0007669"/>
    <property type="project" value="UniProtKB-EC"/>
</dbReference>
<organism evidence="15 16">
    <name type="scientific">Rhizopus azygosporus</name>
    <name type="common">Rhizopus microsporus var. azygosporus</name>
    <dbReference type="NCBI Taxonomy" id="86630"/>
    <lineage>
        <taxon>Eukaryota</taxon>
        <taxon>Fungi</taxon>
        <taxon>Fungi incertae sedis</taxon>
        <taxon>Mucoromycota</taxon>
        <taxon>Mucoromycotina</taxon>
        <taxon>Mucoromycetes</taxon>
        <taxon>Mucorales</taxon>
        <taxon>Mucorineae</taxon>
        <taxon>Rhizopodaceae</taxon>
        <taxon>Rhizopus</taxon>
    </lineage>
</organism>
<dbReference type="Pfam" id="PF13361">
    <property type="entry name" value="UvrD_C"/>
    <property type="match status" value="1"/>
</dbReference>
<name>A0A367J7Z7_RHIAZ</name>
<evidence type="ECO:0000256" key="2">
    <source>
        <dbReference type="ARBA" id="ARBA00022741"/>
    </source>
</evidence>
<evidence type="ECO:0000256" key="3">
    <source>
        <dbReference type="ARBA" id="ARBA00022801"/>
    </source>
</evidence>
<dbReference type="OrthoDB" id="1470711at2759"/>
<dbReference type="GO" id="GO:0000725">
    <property type="term" value="P:recombinational repair"/>
    <property type="evidence" value="ECO:0007669"/>
    <property type="project" value="TreeGrafter"/>
</dbReference>
<dbReference type="EMBL" id="PJQL01001951">
    <property type="protein sequence ID" value="RCH86053.1"/>
    <property type="molecule type" value="Genomic_DNA"/>
</dbReference>
<keyword evidence="2 11" id="KW-0547">Nucleotide-binding</keyword>
<dbReference type="PROSITE" id="PS51198">
    <property type="entry name" value="UVRD_HELICASE_ATP_BIND"/>
    <property type="match status" value="1"/>
</dbReference>
<protein>
    <recommendedName>
        <fullName evidence="9">DNA 3'-5' helicase</fullName>
        <ecNumber evidence="9">5.6.2.4</ecNumber>
    </recommendedName>
</protein>
<comment type="catalytic activity">
    <reaction evidence="8">
        <text>Couples ATP hydrolysis with the unwinding of duplex DNA by translocating in the 3'-5' direction.</text>
        <dbReference type="EC" id="5.6.2.4"/>
    </reaction>
</comment>
<feature type="region of interest" description="Disordered" evidence="12">
    <location>
        <begin position="723"/>
        <end position="752"/>
    </location>
</feature>
<dbReference type="InterPro" id="IPR027417">
    <property type="entry name" value="P-loop_NTPase"/>
</dbReference>
<feature type="region of interest" description="Disordered" evidence="12">
    <location>
        <begin position="819"/>
        <end position="849"/>
    </location>
</feature>
<evidence type="ECO:0000256" key="8">
    <source>
        <dbReference type="ARBA" id="ARBA00034617"/>
    </source>
</evidence>
<dbReference type="GO" id="GO:0005524">
    <property type="term" value="F:ATP binding"/>
    <property type="evidence" value="ECO:0007669"/>
    <property type="project" value="UniProtKB-UniRule"/>
</dbReference>
<evidence type="ECO:0000259" key="14">
    <source>
        <dbReference type="PROSITE" id="PS51217"/>
    </source>
</evidence>
<evidence type="ECO:0000256" key="7">
    <source>
        <dbReference type="ARBA" id="ARBA00023235"/>
    </source>
</evidence>
<keyword evidence="16" id="KW-1185">Reference proteome</keyword>
<evidence type="ECO:0000259" key="13">
    <source>
        <dbReference type="PROSITE" id="PS51198"/>
    </source>
</evidence>
<comment type="similarity">
    <text evidence="1">Belongs to the helicase family. UvrD subfamily.</text>
</comment>
<evidence type="ECO:0000256" key="4">
    <source>
        <dbReference type="ARBA" id="ARBA00022806"/>
    </source>
</evidence>
<keyword evidence="7" id="KW-0413">Isomerase</keyword>
<dbReference type="Gene3D" id="3.40.50.300">
    <property type="entry name" value="P-loop containing nucleotide triphosphate hydrolases"/>
    <property type="match status" value="3"/>
</dbReference>
<dbReference type="CDD" id="cd17932">
    <property type="entry name" value="DEXQc_UvrD"/>
    <property type="match status" value="1"/>
</dbReference>
<dbReference type="EC" id="5.6.2.4" evidence="9"/>
<evidence type="ECO:0000256" key="6">
    <source>
        <dbReference type="ARBA" id="ARBA00023125"/>
    </source>
</evidence>
<comment type="caution">
    <text evidence="15">The sequence shown here is derived from an EMBL/GenBank/DDBJ whole genome shotgun (WGS) entry which is preliminary data.</text>
</comment>
<evidence type="ECO:0000256" key="5">
    <source>
        <dbReference type="ARBA" id="ARBA00022840"/>
    </source>
</evidence>
<dbReference type="PANTHER" id="PTHR11070">
    <property type="entry name" value="UVRD / RECB / PCRA DNA HELICASE FAMILY MEMBER"/>
    <property type="match status" value="1"/>
</dbReference>
<dbReference type="SUPFAM" id="SSF52540">
    <property type="entry name" value="P-loop containing nucleoside triphosphate hydrolases"/>
    <property type="match status" value="1"/>
</dbReference>
<keyword evidence="4 11" id="KW-0347">Helicase</keyword>
<accession>A0A367J7Z7</accession>
<feature type="domain" description="UvrD-like helicase ATP-binding" evidence="13">
    <location>
        <begin position="14"/>
        <end position="300"/>
    </location>
</feature>
<feature type="binding site" evidence="11">
    <location>
        <begin position="35"/>
        <end position="42"/>
    </location>
    <ligand>
        <name>ATP</name>
        <dbReference type="ChEBI" id="CHEBI:30616"/>
    </ligand>
</feature>
<comment type="catalytic activity">
    <reaction evidence="10">
        <text>ATP + H2O = ADP + phosphate + H(+)</text>
        <dbReference type="Rhea" id="RHEA:13065"/>
        <dbReference type="ChEBI" id="CHEBI:15377"/>
        <dbReference type="ChEBI" id="CHEBI:15378"/>
        <dbReference type="ChEBI" id="CHEBI:30616"/>
        <dbReference type="ChEBI" id="CHEBI:43474"/>
        <dbReference type="ChEBI" id="CHEBI:456216"/>
        <dbReference type="EC" id="5.6.2.4"/>
    </reaction>
</comment>
<dbReference type="GO" id="GO:0016787">
    <property type="term" value="F:hydrolase activity"/>
    <property type="evidence" value="ECO:0007669"/>
    <property type="project" value="UniProtKB-UniRule"/>
</dbReference>
<dbReference type="GO" id="GO:0005634">
    <property type="term" value="C:nucleus"/>
    <property type="evidence" value="ECO:0007669"/>
    <property type="project" value="TreeGrafter"/>
</dbReference>
<reference evidence="15 16" key="1">
    <citation type="journal article" date="2018" name="G3 (Bethesda)">
        <title>Phylogenetic and Phylogenomic Definition of Rhizopus Species.</title>
        <authorList>
            <person name="Gryganskyi A.P."/>
            <person name="Golan J."/>
            <person name="Dolatabadi S."/>
            <person name="Mondo S."/>
            <person name="Robb S."/>
            <person name="Idnurm A."/>
            <person name="Muszewska A."/>
            <person name="Steczkiewicz K."/>
            <person name="Masonjones S."/>
            <person name="Liao H.L."/>
            <person name="Gajdeczka M.T."/>
            <person name="Anike F."/>
            <person name="Vuek A."/>
            <person name="Anishchenko I.M."/>
            <person name="Voigt K."/>
            <person name="de Hoog G.S."/>
            <person name="Smith M.E."/>
            <person name="Heitman J."/>
            <person name="Vilgalys R."/>
            <person name="Stajich J.E."/>
        </authorList>
    </citation>
    <scope>NUCLEOTIDE SEQUENCE [LARGE SCALE GENOMIC DNA]</scope>
    <source>
        <strain evidence="15 16">CBS 357.93</strain>
    </source>
</reference>
<dbReference type="InterPro" id="IPR014016">
    <property type="entry name" value="UvrD-like_ATP-bd"/>
</dbReference>
<keyword evidence="6" id="KW-0238">DNA-binding</keyword>
<dbReference type="InterPro" id="IPR013986">
    <property type="entry name" value="DExx_box_DNA_helicase_dom_sf"/>
</dbReference>
<dbReference type="Gene3D" id="1.10.10.160">
    <property type="match status" value="1"/>
</dbReference>
<evidence type="ECO:0000313" key="16">
    <source>
        <dbReference type="Proteomes" id="UP000252139"/>
    </source>
</evidence>
<proteinExistence type="inferred from homology"/>
<feature type="domain" description="UvrD-like helicase C-terminal" evidence="14">
    <location>
        <begin position="301"/>
        <end position="632"/>
    </location>
</feature>
<dbReference type="InterPro" id="IPR014017">
    <property type="entry name" value="DNA_helicase_UvrD-like_C"/>
</dbReference>
<evidence type="ECO:0000256" key="9">
    <source>
        <dbReference type="ARBA" id="ARBA00034808"/>
    </source>
</evidence>
<dbReference type="Pfam" id="PF00580">
    <property type="entry name" value="UvrD-helicase"/>
    <property type="match status" value="1"/>
</dbReference>
<evidence type="ECO:0000256" key="10">
    <source>
        <dbReference type="ARBA" id="ARBA00048988"/>
    </source>
</evidence>
<sequence>MQTQEKQRLHEFIATLNEQQKKSVLSESKILQILAGPGSGKTRVLTCRVAYLVIEKGISPKNIVVVTFTNKAANEMRERLVKLIGEMRTKQLLIGTFHKICCRLLRRHAQVVNLQPDFTIADNNTSEDIINNIRKDKSMDGVISDFTRRDMKAGAIFGLISKAKSEGISAKDYAKMNATNFKRRDISILYLEYEAQLRKLNLVDFDNLLMKCCELLKKKPNVLDTVKCILIDEYQDTNIIQYDLIKLMMQQVNEKSVTIVGDPDQSIFGWRSAEPKNFGKMAEEFKGTEAINMEQNYRSTTTILDAALHVIKQDPDRVEKSLFTDNPRGIPISIISVQDHLKQAEFVASEIRKVVTYSKGLIQYKDIAILMRMNYISNDLETAFRNHKIPYVVIGGDRFFNRMEVKDIISYLDFIYNPSNVLSFQRIINVPKRGIGAVTLKKILEMNESQPTHLLETLRSIVNSKSSGFGPSIISKLKTFVNVCEEARSMIEDKQEVADILRHIVDSIHYQDYLKNNFFTDHEARWANVGELLNIARERPELTETNDDFLNNDDLLLSEESDHIDDVDMTLTIEEVEQEHVEPIEVFADEGVVSTDPVADFLEFCSLCSNQKEQEEAEGGKVTIATIHASKGLEWPCVFIVTCVDGVIPHTKADANEEGRLLYVGMTRSKFLLYCVTPRFRQNFGDFEASVRSRFLDNMDKSLYVTKTPEWDNDVRTMLATTIGRPIPPPDSSLSTKNKGLKAKQEENNHSYSQPVYSDIRFGINGNKVDLSSLGGFSSAMTLVDSQLSSTQNFNSKKKTAAPANSQPIMSLFHMNKTTAPKRERLSPMIKDPPNNQKKAKKEENEDDALLACLKEEEEGDFF</sequence>
<dbReference type="GO" id="GO:0003677">
    <property type="term" value="F:DNA binding"/>
    <property type="evidence" value="ECO:0007669"/>
    <property type="project" value="UniProtKB-KW"/>
</dbReference>
<keyword evidence="3 11" id="KW-0378">Hydrolase</keyword>
<gene>
    <name evidence="15" type="ORF">CU097_005465</name>
</gene>
<keyword evidence="5 11" id="KW-0067">ATP-binding</keyword>
<evidence type="ECO:0000256" key="1">
    <source>
        <dbReference type="ARBA" id="ARBA00009922"/>
    </source>
</evidence>
<dbReference type="PROSITE" id="PS51217">
    <property type="entry name" value="UVRD_HELICASE_CTER"/>
    <property type="match status" value="1"/>
</dbReference>